<gene>
    <name evidence="2" type="ORF">ACZ11_04270</name>
</gene>
<feature type="domain" description="Bacterial EndoU nuclease" evidence="1">
    <location>
        <begin position="268"/>
        <end position="414"/>
    </location>
</feature>
<proteinExistence type="predicted"/>
<comment type="caution">
    <text evidence="2">The sequence shown here is derived from an EMBL/GenBank/DDBJ whole genome shotgun (WGS) entry which is preliminary data.</text>
</comment>
<evidence type="ECO:0000259" key="1">
    <source>
        <dbReference type="Pfam" id="PF14436"/>
    </source>
</evidence>
<dbReference type="Proteomes" id="UP000037326">
    <property type="component" value="Unassembled WGS sequence"/>
</dbReference>
<dbReference type="Pfam" id="PF14436">
    <property type="entry name" value="EndoU_bacteria"/>
    <property type="match status" value="1"/>
</dbReference>
<dbReference type="InterPro" id="IPR029501">
    <property type="entry name" value="EndoU_bac"/>
</dbReference>
<evidence type="ECO:0000313" key="3">
    <source>
        <dbReference type="Proteomes" id="UP000037326"/>
    </source>
</evidence>
<dbReference type="PATRIC" id="fig|582475.4.peg.268"/>
<dbReference type="AlphaFoldDB" id="A0A0K9FB58"/>
<sequence length="416" mass="45572">MKKAVKKAKKYVKKVVKTVKKAAKTTVKAVKKAVKTTVKAVKTAVKTTVKAVETAAKTTVKAVKTAVKEVKKAAKTIVKEVKKATKEAVKVYQSLEKMEPLKITKDMSAKEKWLREGYNASLNLAQKSKGTFDGTVDAVKGVYDDLKELVTNPIGVFKNTVEAISHPIETAKTIGNSIKDFFERDVVNGNAYSQAYWGTKATINTATAVVGTKGLGSLAKTGKLPTGKIPDITKGDIPKGTVKDVTFKKGYDTHLTEVEGFKAKPNIGIKGGHNLENFEQFILDNFGNQVKDINQAVTKTSHPDISGIYEVKYKLPVYDGLSKENGGKGNFTGQWKEYKNPKTVYDPKVFSDEQILKLGREAMEEGISNNRIIQGGDRSPSDMVEGYVNVNGKQLKFMGFKDKNTGEISNFFPVLD</sequence>
<evidence type="ECO:0000313" key="2">
    <source>
        <dbReference type="EMBL" id="KMY31462.1"/>
    </source>
</evidence>
<name>A0A0K9FB58_9BACI</name>
<dbReference type="EMBL" id="LFXJ01000005">
    <property type="protein sequence ID" value="KMY31462.1"/>
    <property type="molecule type" value="Genomic_DNA"/>
</dbReference>
<dbReference type="GO" id="GO:0004519">
    <property type="term" value="F:endonuclease activity"/>
    <property type="evidence" value="ECO:0007669"/>
    <property type="project" value="InterPro"/>
</dbReference>
<dbReference type="Gene3D" id="1.20.120.20">
    <property type="entry name" value="Apolipoprotein"/>
    <property type="match status" value="1"/>
</dbReference>
<protein>
    <recommendedName>
        <fullName evidence="1">Bacterial EndoU nuclease domain-containing protein</fullName>
    </recommendedName>
</protein>
<organism evidence="2 3">
    <name type="scientific">Lysinibacillus xylanilyticus</name>
    <dbReference type="NCBI Taxonomy" id="582475"/>
    <lineage>
        <taxon>Bacteria</taxon>
        <taxon>Bacillati</taxon>
        <taxon>Bacillota</taxon>
        <taxon>Bacilli</taxon>
        <taxon>Bacillales</taxon>
        <taxon>Bacillaceae</taxon>
        <taxon>Lysinibacillus</taxon>
    </lineage>
</organism>
<reference evidence="3" key="1">
    <citation type="submission" date="2015-07" db="EMBL/GenBank/DDBJ databases">
        <authorList>
            <consortium name="Consortium for Microbial Forensics and Genomics (microFORGE)"/>
            <person name="Knight B.M."/>
            <person name="Roberts D.P."/>
            <person name="Lin D."/>
            <person name="Hari K."/>
            <person name="Fletcher J."/>
            <person name="Melcher U."/>
            <person name="Blagden T."/>
            <person name="Winegar R.A."/>
        </authorList>
    </citation>
    <scope>NUCLEOTIDE SEQUENCE [LARGE SCALE GENOMIC DNA]</scope>
    <source>
        <strain evidence="3">DSM 23493</strain>
    </source>
</reference>
<accession>A0A0K9FB58</accession>
<dbReference type="CDD" id="cd20686">
    <property type="entry name" value="CdiA-CT_Ec-like"/>
    <property type="match status" value="1"/>
</dbReference>